<keyword evidence="2" id="KW-1185">Reference proteome</keyword>
<organism evidence="1 2">
    <name type="scientific">Phellinidium pouzarii</name>
    <dbReference type="NCBI Taxonomy" id="167371"/>
    <lineage>
        <taxon>Eukaryota</taxon>
        <taxon>Fungi</taxon>
        <taxon>Dikarya</taxon>
        <taxon>Basidiomycota</taxon>
        <taxon>Agaricomycotina</taxon>
        <taxon>Agaricomycetes</taxon>
        <taxon>Hymenochaetales</taxon>
        <taxon>Hymenochaetaceae</taxon>
        <taxon>Phellinidium</taxon>
    </lineage>
</organism>
<protein>
    <submittedName>
        <fullName evidence="1">Uncharacterized protein</fullName>
    </submittedName>
</protein>
<dbReference type="InterPro" id="IPR002885">
    <property type="entry name" value="PPR_rpt"/>
</dbReference>
<dbReference type="AlphaFoldDB" id="A0A4S4L2V0"/>
<dbReference type="Proteomes" id="UP000308199">
    <property type="component" value="Unassembled WGS sequence"/>
</dbReference>
<dbReference type="Pfam" id="PF13812">
    <property type="entry name" value="PPR_3"/>
    <property type="match status" value="1"/>
</dbReference>
<comment type="caution">
    <text evidence="1">The sequence shown here is derived from an EMBL/GenBank/DDBJ whole genome shotgun (WGS) entry which is preliminary data.</text>
</comment>
<dbReference type="EMBL" id="SGPK01000285">
    <property type="protein sequence ID" value="THH05121.1"/>
    <property type="molecule type" value="Genomic_DNA"/>
</dbReference>
<evidence type="ECO:0000313" key="2">
    <source>
        <dbReference type="Proteomes" id="UP000308199"/>
    </source>
</evidence>
<gene>
    <name evidence="1" type="ORF">EW145_g5027</name>
</gene>
<evidence type="ECO:0000313" key="1">
    <source>
        <dbReference type="EMBL" id="THH05121.1"/>
    </source>
</evidence>
<accession>A0A4S4L2V0</accession>
<reference evidence="1 2" key="1">
    <citation type="submission" date="2019-02" db="EMBL/GenBank/DDBJ databases">
        <title>Genome sequencing of the rare red list fungi Phellinidium pouzarii.</title>
        <authorList>
            <person name="Buettner E."/>
            <person name="Kellner H."/>
        </authorList>
    </citation>
    <scope>NUCLEOTIDE SEQUENCE [LARGE SCALE GENOMIC DNA]</scope>
    <source>
        <strain evidence="1 2">DSM 108285</strain>
    </source>
</reference>
<proteinExistence type="predicted"/>
<dbReference type="OrthoDB" id="276151at2759"/>
<sequence length="658" mass="74047">MLHAGRRTLSIRSLIRSWTFSPTHTKRTFSWTPRSAIALSIPSFNEQATVMEVEDYADKTRQQKLDDLVRHLGREHTNPDQTWAYYVDLLDFMRAEHLPLPLHQLVLRRCTKDVSTFRATTANNVQFHGVSNTPHIHESRFLAVINNIRRGGWTPDIEDYNFILTHFAAVGHYVGAAQVLQEVIKVGLELRTKTYGLCLQAIAYHLTLPCQPRDKDNLHSHCARLCSYILNAIRTRNNAIPSACLDTALKIIKDTGDTDTFMSLVKVAYGIDMEYLDRHPLPSANTLANPEPFSTATLTTVVDFFGRQENVSKMVAAFEVLSTPLETVTCSSQSQSFDDDDDDDFINPPEPLLPSRPLPSARPNITTYNTLIRHCARSRNTVLAKHYVLQVSEKDRLSTTLLREELKSKPLPGILRPDIQANVDSFRPILGLANQDRDVALVKWLMYHVRMVLRRKKDDLKFFSAVLAEVQSGTYLPASAPENESISAVGDPISSPLSNVDPLDVNTERRQKSVTAVESTSTFFTSSANTTSPLLPLDSTIDPLDTQEHDTTADPDASSVRLVDPPKTLDLELFVTLLQRDIAAMALLDKRIGTALSRLCVRLKEKLGRRVWKDKSIYLRDENGRRQVSREFWMQEVNFAASSAKESSQSPLQPGRST</sequence>
<name>A0A4S4L2V0_9AGAM</name>